<dbReference type="Pfam" id="PF02956">
    <property type="entry name" value="TT_ORF1"/>
    <property type="match status" value="1"/>
</dbReference>
<evidence type="ECO:0000256" key="1">
    <source>
        <dbReference type="ARBA" id="ARBA00004328"/>
    </source>
</evidence>
<organism evidence="8">
    <name type="scientific">Torque teno Leptonychotes weddellii virus-2</name>
    <dbReference type="NCBI Taxonomy" id="2012677"/>
    <lineage>
        <taxon>Viruses</taxon>
        <taxon>Monodnaviria</taxon>
        <taxon>Shotokuvirae</taxon>
        <taxon>Commensaviricota</taxon>
        <taxon>Cardeaviricetes</taxon>
        <taxon>Sanitavirales</taxon>
        <taxon>Anelloviridae</taxon>
        <taxon>Lambdatorquevirus</taxon>
        <taxon>Lambdatorquevirus phoci6</taxon>
    </lineage>
</organism>
<comment type="similarity">
    <text evidence="2 6">Belongs to the anelloviridae capsid protein family.</text>
</comment>
<keyword evidence="3 6" id="KW-1140">T=1 icosahedral capsid protein</keyword>
<accession>A0A1Z2RW92</accession>
<evidence type="ECO:0000256" key="4">
    <source>
        <dbReference type="ARBA" id="ARBA00022561"/>
    </source>
</evidence>
<dbReference type="EMBL" id="KY246573">
    <property type="protein sequence ID" value="ASA48865.1"/>
    <property type="molecule type" value="Genomic_DNA"/>
</dbReference>
<evidence type="ECO:0000256" key="2">
    <source>
        <dbReference type="ARBA" id="ARBA00006131"/>
    </source>
</evidence>
<comment type="subcellular location">
    <subcellularLocation>
        <location evidence="1 6">Virion</location>
    </subcellularLocation>
</comment>
<evidence type="ECO:0000256" key="6">
    <source>
        <dbReference type="RuleBase" id="RU361230"/>
    </source>
</evidence>
<dbReference type="GO" id="GO:0039615">
    <property type="term" value="C:T=1 icosahedral viral capsid"/>
    <property type="evidence" value="ECO:0007669"/>
    <property type="project" value="UniProtKB-UniRule"/>
</dbReference>
<comment type="function">
    <text evidence="6">Self-assembles to form an icosahedral capsid.</text>
</comment>
<dbReference type="InterPro" id="IPR004219">
    <property type="entry name" value="TTvirus_Unk"/>
</dbReference>
<feature type="region of interest" description="Disordered" evidence="7">
    <location>
        <begin position="453"/>
        <end position="475"/>
    </location>
</feature>
<name>A0A1Z2RW92_9VIRU</name>
<evidence type="ECO:0000256" key="5">
    <source>
        <dbReference type="ARBA" id="ARBA00022844"/>
    </source>
</evidence>
<evidence type="ECO:0000313" key="8">
    <source>
        <dbReference type="EMBL" id="ASA48865.1"/>
    </source>
</evidence>
<reference evidence="8" key="1">
    <citation type="journal article" date="2017" name="Virus Evol.">
        <title>Diverse and highly recombinant anelloviruses associated with Weddell seals in Antarctica.</title>
        <authorList>
            <person name="Fahsbender E."/>
            <person name="Burns J.M."/>
            <person name="Kim S."/>
            <person name="Kraberger S."/>
            <person name="Frankfurter G."/>
            <person name="Eilers A."/>
            <person name="Shero M."/>
            <person name="Beltran R."/>
            <person name="Kirkham A."/>
            <person name="McCorkell R."/>
            <person name="Berngartt R."/>
            <person name="Male M.F."/>
            <person name="Ballard G."/>
            <person name="Ainley D.G."/>
            <person name="Breitbart M."/>
            <person name="Varsani A."/>
        </authorList>
    </citation>
    <scope>NUCLEOTIDE SEQUENCE</scope>
    <source>
        <strain evidence="8">TTLwV-2_gt3_wsp39</strain>
    </source>
</reference>
<feature type="region of interest" description="Disordered" evidence="7">
    <location>
        <begin position="359"/>
        <end position="390"/>
    </location>
</feature>
<keyword evidence="4 6" id="KW-0167">Capsid protein</keyword>
<feature type="compositionally biased region" description="Polar residues" evidence="7">
    <location>
        <begin position="372"/>
        <end position="387"/>
    </location>
</feature>
<sequence length="491" mass="58629">MARFWRRWRKRPRIWRRRYRSYRPFRRWSHRRWGRRHRRHFRHRYAAVRYCPSRRHKKLVVSGWEPLGNVCATTTVCSEAKPYKILECKESEIQQVAHQMNKDGDWNGSWGHHWFSFAGLLARSQYFFNTFSTDWRSYDYLQFLGGYVWLPRQMYLDWMFYIDYDLQDKVTGEKMDMYKNSKTWFHPAILLNRRGGIIVGSPHRFGIKTMFRRLKVKPPANWEGLYNLPDALHYIFFHWVWTWIDLEQSFMDSDWVKHIRSGDIGNQKPCEDVPWFLGGIQSKQPTVQQGFDKRASWVDREKYCCKKQRTFSDPMDNYGRWGPFCPYVYGMPYNQSRSLWFKYKFFFKLSGDSVYRRPPTSEAEELVPEAPGQQQDGPMQQIPSSSILKRPLTPSDILPGDLDSDGCIKESPLRRIISSHRTGQPTLLVPKRVRFRLGKRDRQRKIHRILRQLMGGRRESGGGRPPPGPPRRRGPMALQLPLLAHLHILPQ</sequence>
<evidence type="ECO:0000256" key="7">
    <source>
        <dbReference type="SAM" id="MobiDB-lite"/>
    </source>
</evidence>
<keyword evidence="5 6" id="KW-0946">Virion</keyword>
<evidence type="ECO:0000256" key="3">
    <source>
        <dbReference type="ARBA" id="ARBA00022431"/>
    </source>
</evidence>
<protein>
    <recommendedName>
        <fullName evidence="6">Capsid protein</fullName>
    </recommendedName>
</protein>
<proteinExistence type="inferred from homology"/>